<evidence type="ECO:0008006" key="3">
    <source>
        <dbReference type="Google" id="ProtNLM"/>
    </source>
</evidence>
<comment type="caution">
    <text evidence="1">The sequence shown here is derived from an EMBL/GenBank/DDBJ whole genome shotgun (WGS) entry which is preliminary data.</text>
</comment>
<accession>A0ABT0XQZ9</accession>
<evidence type="ECO:0000313" key="2">
    <source>
        <dbReference type="Proteomes" id="UP001523216"/>
    </source>
</evidence>
<reference evidence="1 2" key="1">
    <citation type="submission" date="2022-06" db="EMBL/GenBank/DDBJ databases">
        <title>Actinoplanes abujensis sp. nov., isolated from Nigerian arid soil.</title>
        <authorList>
            <person name="Ding P."/>
        </authorList>
    </citation>
    <scope>NUCLEOTIDE SEQUENCE [LARGE SCALE GENOMIC DNA]</scope>
    <source>
        <strain evidence="2">TRM88002</strain>
        <plasmid evidence="1">p1</plasmid>
    </source>
</reference>
<dbReference type="Proteomes" id="UP001523216">
    <property type="component" value="Unassembled WGS sequence"/>
</dbReference>
<gene>
    <name evidence="1" type="ORF">LXN57_01155</name>
</gene>
<evidence type="ECO:0000313" key="1">
    <source>
        <dbReference type="EMBL" id="MCM4076167.1"/>
    </source>
</evidence>
<sequence>MREKFQTKAFDVVAPLLQPDERPITATRALAGSFTASRAGTTVAMGLKNQAGGALVGAILTSATSKQFVVVTTARVIFLPQTFMGGPGAGVLGQIPRDQVTLAEAKLGVVSLIRIAFGDGGDGISLTFPRIDKKNARALADALREKPAG</sequence>
<organism evidence="1 2">
    <name type="scientific">Paractinoplanes hotanensis</name>
    <dbReference type="NCBI Taxonomy" id="2906497"/>
    <lineage>
        <taxon>Bacteria</taxon>
        <taxon>Bacillati</taxon>
        <taxon>Actinomycetota</taxon>
        <taxon>Actinomycetes</taxon>
        <taxon>Micromonosporales</taxon>
        <taxon>Micromonosporaceae</taxon>
        <taxon>Paractinoplanes</taxon>
    </lineage>
</organism>
<geneLocation type="plasmid" evidence="1">
    <name>p1</name>
</geneLocation>
<keyword evidence="2" id="KW-1185">Reference proteome</keyword>
<keyword evidence="1" id="KW-0614">Plasmid</keyword>
<dbReference type="RefSeq" id="WP_251795945.1">
    <property type="nucleotide sequence ID" value="NZ_JAMQOL010000001.1"/>
</dbReference>
<name>A0ABT0XQZ9_9ACTN</name>
<proteinExistence type="predicted"/>
<dbReference type="EMBL" id="JAMQOL010000001">
    <property type="protein sequence ID" value="MCM4076167.1"/>
    <property type="molecule type" value="Genomic_DNA"/>
</dbReference>
<protein>
    <recommendedName>
        <fullName evidence="3">YokE-like PH domain-containing protein</fullName>
    </recommendedName>
</protein>